<evidence type="ECO:0000256" key="2">
    <source>
        <dbReference type="ARBA" id="ARBA00022617"/>
    </source>
</evidence>
<dbReference type="PANTHER" id="PTHR24291">
    <property type="entry name" value="CYTOCHROME P450 FAMILY 4"/>
    <property type="match status" value="1"/>
</dbReference>
<evidence type="ECO:0000256" key="4">
    <source>
        <dbReference type="ARBA" id="ARBA00023002"/>
    </source>
</evidence>
<dbReference type="GO" id="GO:0005506">
    <property type="term" value="F:iron ion binding"/>
    <property type="evidence" value="ECO:0007669"/>
    <property type="project" value="InterPro"/>
</dbReference>
<dbReference type="PROSITE" id="PS00086">
    <property type="entry name" value="CYTOCHROME_P450"/>
    <property type="match status" value="1"/>
</dbReference>
<dbReference type="InterPro" id="IPR036396">
    <property type="entry name" value="Cyt_P450_sf"/>
</dbReference>
<comment type="similarity">
    <text evidence="1 8">Belongs to the cytochrome P450 family.</text>
</comment>
<dbReference type="OrthoDB" id="9764248at2"/>
<keyword evidence="10" id="KW-1185">Reference proteome</keyword>
<dbReference type="InterPro" id="IPR002401">
    <property type="entry name" value="Cyt_P450_E_grp-I"/>
</dbReference>
<dbReference type="Proteomes" id="UP000321080">
    <property type="component" value="Unassembled WGS sequence"/>
</dbReference>
<dbReference type="EMBL" id="VRKQ01000008">
    <property type="protein sequence ID" value="TXG38668.1"/>
    <property type="molecule type" value="Genomic_DNA"/>
</dbReference>
<organism evidence="9 10">
    <name type="scientific">Seonamhaeicola maritimus</name>
    <dbReference type="NCBI Taxonomy" id="2591822"/>
    <lineage>
        <taxon>Bacteria</taxon>
        <taxon>Pseudomonadati</taxon>
        <taxon>Bacteroidota</taxon>
        <taxon>Flavobacteriia</taxon>
        <taxon>Flavobacteriales</taxon>
        <taxon>Flavobacteriaceae</taxon>
    </lineage>
</organism>
<dbReference type="GO" id="GO:0016705">
    <property type="term" value="F:oxidoreductase activity, acting on paired donors, with incorporation or reduction of molecular oxygen"/>
    <property type="evidence" value="ECO:0007669"/>
    <property type="project" value="InterPro"/>
</dbReference>
<dbReference type="Gene3D" id="1.10.630.10">
    <property type="entry name" value="Cytochrome P450"/>
    <property type="match status" value="1"/>
</dbReference>
<evidence type="ECO:0000313" key="10">
    <source>
        <dbReference type="Proteomes" id="UP000321080"/>
    </source>
</evidence>
<evidence type="ECO:0000313" key="9">
    <source>
        <dbReference type="EMBL" id="TXG38668.1"/>
    </source>
</evidence>
<dbReference type="GO" id="GO:0020037">
    <property type="term" value="F:heme binding"/>
    <property type="evidence" value="ECO:0007669"/>
    <property type="project" value="InterPro"/>
</dbReference>
<dbReference type="InterPro" id="IPR017972">
    <property type="entry name" value="Cyt_P450_CS"/>
</dbReference>
<evidence type="ECO:0000256" key="5">
    <source>
        <dbReference type="ARBA" id="ARBA00023004"/>
    </source>
</evidence>
<dbReference type="PANTHER" id="PTHR24291:SF50">
    <property type="entry name" value="BIFUNCTIONAL ALBAFLAVENONE MONOOXYGENASE_TERPENE SYNTHASE"/>
    <property type="match status" value="1"/>
</dbReference>
<dbReference type="RefSeq" id="WP_147766044.1">
    <property type="nucleotide sequence ID" value="NZ_VRKQ01000008.1"/>
</dbReference>
<evidence type="ECO:0000256" key="8">
    <source>
        <dbReference type="RuleBase" id="RU000461"/>
    </source>
</evidence>
<keyword evidence="3 7" id="KW-0479">Metal-binding</keyword>
<dbReference type="Pfam" id="PF00067">
    <property type="entry name" value="p450"/>
    <property type="match status" value="1"/>
</dbReference>
<keyword evidence="4 8" id="KW-0560">Oxidoreductase</keyword>
<protein>
    <submittedName>
        <fullName evidence="9">Cytochrome P450</fullName>
    </submittedName>
</protein>
<keyword evidence="6 8" id="KW-0503">Monooxygenase</keyword>
<dbReference type="AlphaFoldDB" id="A0A5C7GJX5"/>
<name>A0A5C7GJX5_9FLAO</name>
<evidence type="ECO:0000256" key="6">
    <source>
        <dbReference type="ARBA" id="ARBA00023033"/>
    </source>
</evidence>
<reference evidence="9 10" key="1">
    <citation type="submission" date="2019-08" db="EMBL/GenBank/DDBJ databases">
        <title>Seonamhaeicola sediminis sp. nov., isolated from marine sediment.</title>
        <authorList>
            <person name="Cao W.R."/>
        </authorList>
    </citation>
    <scope>NUCLEOTIDE SEQUENCE [LARGE SCALE GENOMIC DNA]</scope>
    <source>
        <strain evidence="9 10">1505</strain>
    </source>
</reference>
<evidence type="ECO:0000256" key="7">
    <source>
        <dbReference type="PIRSR" id="PIRSR602401-1"/>
    </source>
</evidence>
<dbReference type="PRINTS" id="PR00463">
    <property type="entry name" value="EP450I"/>
</dbReference>
<comment type="cofactor">
    <cofactor evidence="7">
        <name>heme</name>
        <dbReference type="ChEBI" id="CHEBI:30413"/>
    </cofactor>
</comment>
<dbReference type="InterPro" id="IPR001128">
    <property type="entry name" value="Cyt_P450"/>
</dbReference>
<evidence type="ECO:0000256" key="1">
    <source>
        <dbReference type="ARBA" id="ARBA00010617"/>
    </source>
</evidence>
<evidence type="ECO:0000256" key="3">
    <source>
        <dbReference type="ARBA" id="ARBA00022723"/>
    </source>
</evidence>
<dbReference type="GO" id="GO:0004497">
    <property type="term" value="F:monooxygenase activity"/>
    <property type="evidence" value="ECO:0007669"/>
    <property type="project" value="UniProtKB-KW"/>
</dbReference>
<dbReference type="PRINTS" id="PR00385">
    <property type="entry name" value="P450"/>
</dbReference>
<feature type="binding site" description="axial binding residue" evidence="7">
    <location>
        <position position="395"/>
    </location>
    <ligand>
        <name>heme</name>
        <dbReference type="ChEBI" id="CHEBI:30413"/>
    </ligand>
    <ligandPart>
        <name>Fe</name>
        <dbReference type="ChEBI" id="CHEBI:18248"/>
    </ligandPart>
</feature>
<keyword evidence="2 7" id="KW-0349">Heme</keyword>
<keyword evidence="5 7" id="KW-0408">Iron</keyword>
<gene>
    <name evidence="9" type="ORF">FUA22_01945</name>
</gene>
<comment type="caution">
    <text evidence="9">The sequence shown here is derived from an EMBL/GenBank/DDBJ whole genome shotgun (WGS) entry which is preliminary data.</text>
</comment>
<accession>A0A5C7GJX5</accession>
<dbReference type="InterPro" id="IPR050196">
    <property type="entry name" value="Cytochrome_P450_Monoox"/>
</dbReference>
<proteinExistence type="inferred from homology"/>
<dbReference type="SUPFAM" id="SSF48264">
    <property type="entry name" value="Cytochrome P450"/>
    <property type="match status" value="1"/>
</dbReference>
<sequence>MKAANMDVIKVKGPNFLNFLNRRNEYPAFHFHDLMHKYGAVVKCSHLFYLVNDADVGKEILLKDLKYFNQQDFISKRTRAVFGEGLVTNEGASWASQRKLLYSVFRYKSVHESINETITTINDYLDECVSPFSDKNELIDIAKEMEHLTIMISGKVFFDTDLKPYIPDVQNIVLTSTKYMSDGLPFYIPLWVPTKTHLSLKNLGRRVDNILSPLLSKRLKSKRVKPDLIHALLQGLGSPDLFSKNRRLIIDEMKTMLAGAYFPTSSTLSLFWLMMGQNPKCFQKIKHEIKNTPEGYTFTSRFYKDFPETTKALFETMRLYPSAFSIWRKTKQKCTIKGYVFPKGKSVCISMLNIHRNPKYWKNPEEFNPERFNEINSKNRPKHYFMPFGWGPRKCIGDYFSIMVMHLAIIKILGKFDVEIIENQKLIPRPLAILCPDKVIAKIKSLDD</sequence>